<dbReference type="EMBL" id="JACEFF010000617">
    <property type="protein sequence ID" value="KAH9634351.1"/>
    <property type="molecule type" value="Genomic_DNA"/>
</dbReference>
<proteinExistence type="predicted"/>
<sequence>MRALMKKKWRKRCQDLEKNIERHSKRCVYLEKCNNALEQKLHEAEQQSLKQNSRKLSALNTYLVKPKRNCDQNGEDEIGVKSNDIEWVETEQIVQKETNHLL</sequence>
<gene>
    <name evidence="2" type="ORF">HF086_000608</name>
</gene>
<name>A0A922SE40_SPOEX</name>
<dbReference type="AlphaFoldDB" id="A0A922SE40"/>
<reference evidence="2" key="1">
    <citation type="journal article" date="2021" name="G3 (Bethesda)">
        <title>Genome and transcriptome analysis of the beet armyworm Spodoptera exigua reveals targets for pest control. .</title>
        <authorList>
            <person name="Simon S."/>
            <person name="Breeschoten T."/>
            <person name="Jansen H.J."/>
            <person name="Dirks R.P."/>
            <person name="Schranz M.E."/>
            <person name="Ros V.I.D."/>
        </authorList>
    </citation>
    <scope>NUCLEOTIDE SEQUENCE</scope>
    <source>
        <strain evidence="2">TB_SE_WUR_2020</strain>
    </source>
</reference>
<evidence type="ECO:0000256" key="1">
    <source>
        <dbReference type="SAM" id="Coils"/>
    </source>
</evidence>
<evidence type="ECO:0000313" key="2">
    <source>
        <dbReference type="EMBL" id="KAH9634351.1"/>
    </source>
</evidence>
<organism evidence="2 3">
    <name type="scientific">Spodoptera exigua</name>
    <name type="common">Beet armyworm</name>
    <name type="synonym">Noctua fulgens</name>
    <dbReference type="NCBI Taxonomy" id="7107"/>
    <lineage>
        <taxon>Eukaryota</taxon>
        <taxon>Metazoa</taxon>
        <taxon>Ecdysozoa</taxon>
        <taxon>Arthropoda</taxon>
        <taxon>Hexapoda</taxon>
        <taxon>Insecta</taxon>
        <taxon>Pterygota</taxon>
        <taxon>Neoptera</taxon>
        <taxon>Endopterygota</taxon>
        <taxon>Lepidoptera</taxon>
        <taxon>Glossata</taxon>
        <taxon>Ditrysia</taxon>
        <taxon>Noctuoidea</taxon>
        <taxon>Noctuidae</taxon>
        <taxon>Amphipyrinae</taxon>
        <taxon>Spodoptera</taxon>
    </lineage>
</organism>
<dbReference type="Proteomes" id="UP000814243">
    <property type="component" value="Unassembled WGS sequence"/>
</dbReference>
<feature type="coiled-coil region" evidence="1">
    <location>
        <begin position="6"/>
        <end position="54"/>
    </location>
</feature>
<protein>
    <submittedName>
        <fullName evidence="2">Uncharacterized protein</fullName>
    </submittedName>
</protein>
<comment type="caution">
    <text evidence="2">The sequence shown here is derived from an EMBL/GenBank/DDBJ whole genome shotgun (WGS) entry which is preliminary data.</text>
</comment>
<keyword evidence="1" id="KW-0175">Coiled coil</keyword>
<accession>A0A922SE40</accession>
<evidence type="ECO:0000313" key="3">
    <source>
        <dbReference type="Proteomes" id="UP000814243"/>
    </source>
</evidence>